<name>A0AA39ZZW0_9PEZI</name>
<dbReference type="Proteomes" id="UP001172101">
    <property type="component" value="Unassembled WGS sequence"/>
</dbReference>
<dbReference type="GeneID" id="85318446"/>
<dbReference type="RefSeq" id="XP_060291729.1">
    <property type="nucleotide sequence ID" value="XM_060435176.1"/>
</dbReference>
<dbReference type="EMBL" id="JAUIRO010000007">
    <property type="protein sequence ID" value="KAK0706635.1"/>
    <property type="molecule type" value="Genomic_DNA"/>
</dbReference>
<comment type="caution">
    <text evidence="1">The sequence shown here is derived from an EMBL/GenBank/DDBJ whole genome shotgun (WGS) entry which is preliminary data.</text>
</comment>
<protein>
    <submittedName>
        <fullName evidence="1">Uncharacterized protein</fullName>
    </submittedName>
</protein>
<proteinExistence type="predicted"/>
<gene>
    <name evidence="1" type="ORF">B0T26DRAFT_464879</name>
</gene>
<evidence type="ECO:0000313" key="2">
    <source>
        <dbReference type="Proteomes" id="UP001172101"/>
    </source>
</evidence>
<sequence>MRSEPAANMRGGQQARGSPVTAVCMPRPCLDRTVPGGDVFWKASMQLAVCPWLADCSRLQRLETRTGSVRLRGSLPDWPISGPKAPRSLRFAQSEHLGEKPSAWYSRVGRCGRTAAIRGHWAGDGSELSHEHALCGAVLVLCCISACFETSDRCQPVKTPHGQAPGSLVAKNSYVSGETHIPLSHHLQPRGVEGKDGEEERGGGVEMLVGSKRACGGSA</sequence>
<evidence type="ECO:0000313" key="1">
    <source>
        <dbReference type="EMBL" id="KAK0706635.1"/>
    </source>
</evidence>
<dbReference type="AlphaFoldDB" id="A0AA39ZZW0"/>
<keyword evidence="2" id="KW-1185">Reference proteome</keyword>
<accession>A0AA39ZZW0</accession>
<organism evidence="1 2">
    <name type="scientific">Lasiosphaeria miniovina</name>
    <dbReference type="NCBI Taxonomy" id="1954250"/>
    <lineage>
        <taxon>Eukaryota</taxon>
        <taxon>Fungi</taxon>
        <taxon>Dikarya</taxon>
        <taxon>Ascomycota</taxon>
        <taxon>Pezizomycotina</taxon>
        <taxon>Sordariomycetes</taxon>
        <taxon>Sordariomycetidae</taxon>
        <taxon>Sordariales</taxon>
        <taxon>Lasiosphaeriaceae</taxon>
        <taxon>Lasiosphaeria</taxon>
    </lineage>
</organism>
<reference evidence="1" key="1">
    <citation type="submission" date="2023-06" db="EMBL/GenBank/DDBJ databases">
        <title>Genome-scale phylogeny and comparative genomics of the fungal order Sordariales.</title>
        <authorList>
            <consortium name="Lawrence Berkeley National Laboratory"/>
            <person name="Hensen N."/>
            <person name="Bonometti L."/>
            <person name="Westerberg I."/>
            <person name="Brannstrom I.O."/>
            <person name="Guillou S."/>
            <person name="Cros-Aarteil S."/>
            <person name="Calhoun S."/>
            <person name="Haridas S."/>
            <person name="Kuo A."/>
            <person name="Mondo S."/>
            <person name="Pangilinan J."/>
            <person name="Riley R."/>
            <person name="LaButti K."/>
            <person name="Andreopoulos B."/>
            <person name="Lipzen A."/>
            <person name="Chen C."/>
            <person name="Yanf M."/>
            <person name="Daum C."/>
            <person name="Ng V."/>
            <person name="Clum A."/>
            <person name="Steindorff A."/>
            <person name="Ohm R."/>
            <person name="Martin F."/>
            <person name="Silar P."/>
            <person name="Natvig D."/>
            <person name="Lalanne C."/>
            <person name="Gautier V."/>
            <person name="Ament-velasquez S.L."/>
            <person name="Kruys A."/>
            <person name="Hutchinson M.I."/>
            <person name="Powell A.J."/>
            <person name="Barry K."/>
            <person name="Miller A.N."/>
            <person name="Grigoriev I.V."/>
            <person name="Debuchy R."/>
            <person name="Gladieux P."/>
            <person name="Thoren M.H."/>
            <person name="Johannesson H."/>
        </authorList>
    </citation>
    <scope>NUCLEOTIDE SEQUENCE</scope>
    <source>
        <strain evidence="1">SMH2392-1A</strain>
    </source>
</reference>